<keyword evidence="1" id="KW-0547">Nucleotide-binding</keyword>
<dbReference type="AlphaFoldDB" id="D2VGZ7"/>
<dbReference type="GO" id="GO:0005525">
    <property type="term" value="F:GTP binding"/>
    <property type="evidence" value="ECO:0007669"/>
    <property type="project" value="InterPro"/>
</dbReference>
<protein>
    <submittedName>
        <fullName evidence="4">Rab family small GTPase</fullName>
    </submittedName>
</protein>
<gene>
    <name evidence="4" type="ORF">NAEGRDRAFT_68224</name>
</gene>
<dbReference type="EMBL" id="GG738871">
    <property type="protein sequence ID" value="EFC43894.1"/>
    <property type="molecule type" value="Genomic_DNA"/>
</dbReference>
<evidence type="ECO:0000259" key="3">
    <source>
        <dbReference type="PROSITE" id="PS50181"/>
    </source>
</evidence>
<dbReference type="InterPro" id="IPR001806">
    <property type="entry name" value="Small_GTPase"/>
</dbReference>
<dbReference type="PROSITE" id="PS50181">
    <property type="entry name" value="FBOX"/>
    <property type="match status" value="1"/>
</dbReference>
<proteinExistence type="predicted"/>
<dbReference type="InterPro" id="IPR005225">
    <property type="entry name" value="Small_GTP-bd"/>
</dbReference>
<dbReference type="Pfam" id="PF00646">
    <property type="entry name" value="F-box"/>
    <property type="match status" value="1"/>
</dbReference>
<feature type="domain" description="F-box" evidence="3">
    <location>
        <begin position="7"/>
        <end position="45"/>
    </location>
</feature>
<dbReference type="Gene3D" id="1.20.1280.50">
    <property type="match status" value="1"/>
</dbReference>
<dbReference type="eggNOG" id="KOG0091">
    <property type="taxonomic scope" value="Eukaryota"/>
</dbReference>
<dbReference type="PANTHER" id="PTHR47978">
    <property type="match status" value="1"/>
</dbReference>
<dbReference type="CDD" id="cd00154">
    <property type="entry name" value="Rab"/>
    <property type="match status" value="1"/>
</dbReference>
<dbReference type="Proteomes" id="UP000006671">
    <property type="component" value="Unassembled WGS sequence"/>
</dbReference>
<feature type="compositionally biased region" description="Basic and acidic residues" evidence="2">
    <location>
        <begin position="170"/>
        <end position="187"/>
    </location>
</feature>
<sequence>MIINKVHNLFEILPEEINNEIFSYLPSVDLIFSHSNVCKSWRRLILPIITKQYELEFTFNSYESSNSSPFKSSTKSDHNEIVEKINSDHDDDDFLHSNRKFRKTMLRKFIYQVADRWIEANLEKLDIPGVIDLANVNGDLDEKIVKQLMSELELITRYFSNFSDLKKKDEHSNEKKENVETKKEEKSSSTCGNSVFKGIFQFLGSYFGAPSGQSTQSSNPSKSLYPYTPQKFGNDQYSFKCSMSGDSFSGKTSFINCIIFNKTFGKYVDIPTIGSNFFSKTYQFSQDKRYDFQIWDVYGPERFTPLTRMHYRNVHVVFLLFDLTNETSFEHIPLWYNELKNYDAHHSEVVLIGNKTDLINGRRVNKEQAQKVAFDIMDGALYVETTNSDIKHAHKVALYSMIVKCCIFRNIEEGK</sequence>
<evidence type="ECO:0000313" key="4">
    <source>
        <dbReference type="EMBL" id="EFC43894.1"/>
    </source>
</evidence>
<dbReference type="SMART" id="SM00173">
    <property type="entry name" value="RAS"/>
    <property type="match status" value="1"/>
</dbReference>
<dbReference type="GO" id="GO:0003924">
    <property type="term" value="F:GTPase activity"/>
    <property type="evidence" value="ECO:0007669"/>
    <property type="project" value="InterPro"/>
</dbReference>
<dbReference type="InParanoid" id="D2VGZ7"/>
<dbReference type="PRINTS" id="PR00449">
    <property type="entry name" value="RASTRNSFRMNG"/>
</dbReference>
<dbReference type="SUPFAM" id="SSF52540">
    <property type="entry name" value="P-loop containing nucleoside triphosphate hydrolases"/>
    <property type="match status" value="1"/>
</dbReference>
<dbReference type="VEuPathDB" id="AmoebaDB:NAEGRDRAFT_68224"/>
<organism evidence="5">
    <name type="scientific">Naegleria gruberi</name>
    <name type="common">Amoeba</name>
    <dbReference type="NCBI Taxonomy" id="5762"/>
    <lineage>
        <taxon>Eukaryota</taxon>
        <taxon>Discoba</taxon>
        <taxon>Heterolobosea</taxon>
        <taxon>Tetramitia</taxon>
        <taxon>Eutetramitia</taxon>
        <taxon>Vahlkampfiidae</taxon>
        <taxon>Naegleria</taxon>
    </lineage>
</organism>
<dbReference type="InterPro" id="IPR001810">
    <property type="entry name" value="F-box_dom"/>
</dbReference>
<feature type="region of interest" description="Disordered" evidence="2">
    <location>
        <begin position="170"/>
        <end position="191"/>
    </location>
</feature>
<evidence type="ECO:0000313" key="5">
    <source>
        <dbReference type="Proteomes" id="UP000006671"/>
    </source>
</evidence>
<evidence type="ECO:0000256" key="1">
    <source>
        <dbReference type="ARBA" id="ARBA00022741"/>
    </source>
</evidence>
<evidence type="ECO:0000256" key="2">
    <source>
        <dbReference type="SAM" id="MobiDB-lite"/>
    </source>
</evidence>
<dbReference type="NCBIfam" id="TIGR00231">
    <property type="entry name" value="small_GTP"/>
    <property type="match status" value="1"/>
</dbReference>
<dbReference type="InterPro" id="IPR027417">
    <property type="entry name" value="P-loop_NTPase"/>
</dbReference>
<dbReference type="GeneID" id="8847746"/>
<accession>D2VGZ7</accession>
<dbReference type="STRING" id="5762.D2VGZ7"/>
<dbReference type="InterPro" id="IPR036047">
    <property type="entry name" value="F-box-like_dom_sf"/>
</dbReference>
<dbReference type="SUPFAM" id="SSF81383">
    <property type="entry name" value="F-box domain"/>
    <property type="match status" value="1"/>
</dbReference>
<keyword evidence="5" id="KW-1185">Reference proteome</keyword>
<dbReference type="KEGG" id="ngr:NAEGRDRAFT_68224"/>
<dbReference type="SMART" id="SM00175">
    <property type="entry name" value="RAB"/>
    <property type="match status" value="1"/>
</dbReference>
<dbReference type="RefSeq" id="XP_002676638.1">
    <property type="nucleotide sequence ID" value="XM_002676592.1"/>
</dbReference>
<dbReference type="Gene3D" id="3.40.50.300">
    <property type="entry name" value="P-loop containing nucleotide triphosphate hydrolases"/>
    <property type="match status" value="1"/>
</dbReference>
<name>D2VGZ7_NAEGR</name>
<dbReference type="Pfam" id="PF00071">
    <property type="entry name" value="Ras"/>
    <property type="match status" value="1"/>
</dbReference>
<dbReference type="PROSITE" id="PS51419">
    <property type="entry name" value="RAB"/>
    <property type="match status" value="1"/>
</dbReference>
<dbReference type="SMART" id="SM00174">
    <property type="entry name" value="RHO"/>
    <property type="match status" value="1"/>
</dbReference>
<reference evidence="4 5" key="1">
    <citation type="journal article" date="2010" name="Cell">
        <title>The genome of Naegleria gruberi illuminates early eukaryotic versatility.</title>
        <authorList>
            <person name="Fritz-Laylin L.K."/>
            <person name="Prochnik S.E."/>
            <person name="Ginger M.L."/>
            <person name="Dacks J.B."/>
            <person name="Carpenter M.L."/>
            <person name="Field M.C."/>
            <person name="Kuo A."/>
            <person name="Paredez A."/>
            <person name="Chapman J."/>
            <person name="Pham J."/>
            <person name="Shu S."/>
            <person name="Neupane R."/>
            <person name="Cipriano M."/>
            <person name="Mancuso J."/>
            <person name="Tu H."/>
            <person name="Salamov A."/>
            <person name="Lindquist E."/>
            <person name="Shapiro H."/>
            <person name="Lucas S."/>
            <person name="Grigoriev I.V."/>
            <person name="Cande W.Z."/>
            <person name="Fulton C."/>
            <person name="Rokhsar D.S."/>
            <person name="Dawson S.C."/>
        </authorList>
    </citation>
    <scope>NUCLEOTIDE SEQUENCE [LARGE SCALE GENOMIC DNA]</scope>
    <source>
        <strain evidence="4 5">NEG-M</strain>
    </source>
</reference>